<dbReference type="EnsemblMetazoa" id="XM_021048722.2">
    <property type="protein sequence ID" value="XP_020904381.1"/>
    <property type="gene ID" value="LOC110242706"/>
</dbReference>
<dbReference type="GO" id="GO:0005085">
    <property type="term" value="F:guanyl-nucleotide exchange factor activity"/>
    <property type="evidence" value="ECO:0007669"/>
    <property type="project" value="UniProtKB-KW"/>
</dbReference>
<name>A0A913XHK5_EXADI</name>
<sequence>MQYMKRAARVTYDIDRLFKASFDEITKFPSNEELDEMQKKYRSDIEAKNDFKLTVKHERKRSRVSSFTVEIATPDRSDRLDHVQVVECAVAASKDLSKPVCIACSVRGETKLYLLDIDKKERSTLEVDIDSRVLCADVVGDGTLLIGTVSWFIYAFCLDSCEEIWSIQLSDSVIDLCHYYDETDDKVYAALADGSIAVLPNANSDGPPSQGSHVRIGSAPVMCVTLVDDKVWCGCSNNVVILETSTLEEVHAMVVSPSGRHQVARLISGEHGVWCTIRGSSWVILVDKITYDVLFKVDVACDTSIIDAVSMEMQVTVSPFQESRVTTVLPFNDELWVGLGNGQVLIFDIQVGSKEDSKEDSSDTIKDHLNESYESALECIIDDESHSDNENETSTEGKDSSERIDYERRFSMKMRVQYRVSEEAIRSLIVLREVDGPIIFSCAGTLSAEGGISLWEKETTEGDCEEWMPCSVRHEIRHDSRGERMTSPTMSVSPS</sequence>
<organism evidence="4 5">
    <name type="scientific">Exaiptasia diaphana</name>
    <name type="common">Tropical sea anemone</name>
    <name type="synonym">Aiptasia pulchella</name>
    <dbReference type="NCBI Taxonomy" id="2652724"/>
    <lineage>
        <taxon>Eukaryota</taxon>
        <taxon>Metazoa</taxon>
        <taxon>Cnidaria</taxon>
        <taxon>Anthozoa</taxon>
        <taxon>Hexacorallia</taxon>
        <taxon>Actiniaria</taxon>
        <taxon>Aiptasiidae</taxon>
        <taxon>Exaiptasia</taxon>
    </lineage>
</organism>
<dbReference type="InterPro" id="IPR056602">
    <property type="entry name" value="Beta-prop_LRRK2"/>
</dbReference>
<dbReference type="Gene3D" id="2.130.10.10">
    <property type="entry name" value="YVTN repeat-like/Quinoprotein amine dehydrogenase"/>
    <property type="match status" value="1"/>
</dbReference>
<keyword evidence="5" id="KW-1185">Reference proteome</keyword>
<proteinExistence type="predicted"/>
<dbReference type="PANTHER" id="PTHR12877">
    <property type="entry name" value="RHO GUANINE NUCLEOTIDE EXCHANGE FACTOR"/>
    <property type="match status" value="1"/>
</dbReference>
<feature type="region of interest" description="Disordered" evidence="2">
    <location>
        <begin position="383"/>
        <end position="403"/>
    </location>
</feature>
<dbReference type="KEGG" id="epa:110242706"/>
<accession>A0A913XHK5</accession>
<dbReference type="InterPro" id="IPR039919">
    <property type="entry name" value="ARHGEF10/ARHGEF17"/>
</dbReference>
<dbReference type="InterPro" id="IPR015943">
    <property type="entry name" value="WD40/YVTN_repeat-like_dom_sf"/>
</dbReference>
<dbReference type="OrthoDB" id="44736at2759"/>
<evidence type="ECO:0000259" key="3">
    <source>
        <dbReference type="Pfam" id="PF23748"/>
    </source>
</evidence>
<dbReference type="Proteomes" id="UP000887567">
    <property type="component" value="Unplaced"/>
</dbReference>
<keyword evidence="1" id="KW-0344">Guanine-nucleotide releasing factor</keyword>
<evidence type="ECO:0000313" key="5">
    <source>
        <dbReference type="Proteomes" id="UP000887567"/>
    </source>
</evidence>
<dbReference type="PANTHER" id="PTHR12877:SF15">
    <property type="entry name" value="RHO GUANINE NUCLEOTIDE EXCHANGE FACTOR 17"/>
    <property type="match status" value="1"/>
</dbReference>
<protein>
    <recommendedName>
        <fullName evidence="3">LRRK2 beta-propeller domain-containing protein</fullName>
    </recommendedName>
</protein>
<evidence type="ECO:0000313" key="4">
    <source>
        <dbReference type="EnsemblMetazoa" id="XP_020904381.1"/>
    </source>
</evidence>
<dbReference type="InterPro" id="IPR011047">
    <property type="entry name" value="Quinoprotein_ADH-like_sf"/>
</dbReference>
<dbReference type="GO" id="GO:0030036">
    <property type="term" value="P:actin cytoskeleton organization"/>
    <property type="evidence" value="ECO:0007669"/>
    <property type="project" value="TreeGrafter"/>
</dbReference>
<dbReference type="GeneID" id="110242706"/>
<evidence type="ECO:0000256" key="2">
    <source>
        <dbReference type="SAM" id="MobiDB-lite"/>
    </source>
</evidence>
<dbReference type="Pfam" id="PF23748">
    <property type="entry name" value="Beta-prop_LRRK2"/>
    <property type="match status" value="1"/>
</dbReference>
<dbReference type="RefSeq" id="XP_020904381.1">
    <property type="nucleotide sequence ID" value="XM_021048722.2"/>
</dbReference>
<dbReference type="AlphaFoldDB" id="A0A913XHK5"/>
<feature type="domain" description="LRRK2 beta-propeller" evidence="3">
    <location>
        <begin position="83"/>
        <end position="350"/>
    </location>
</feature>
<reference evidence="4" key="1">
    <citation type="submission" date="2022-11" db="UniProtKB">
        <authorList>
            <consortium name="EnsemblMetazoa"/>
        </authorList>
    </citation>
    <scope>IDENTIFICATION</scope>
</reference>
<dbReference type="SUPFAM" id="SSF50998">
    <property type="entry name" value="Quinoprotein alcohol dehydrogenase-like"/>
    <property type="match status" value="1"/>
</dbReference>
<evidence type="ECO:0000256" key="1">
    <source>
        <dbReference type="ARBA" id="ARBA00022658"/>
    </source>
</evidence>